<reference evidence="9 10" key="1">
    <citation type="submission" date="2015-04" db="EMBL/GenBank/DDBJ databases">
        <title>Draft genome sequence of bacteremic isolate Catabacter hongkongensis type strain HKU16T.</title>
        <authorList>
            <person name="Lau S.K."/>
            <person name="Teng J.L."/>
            <person name="Huang Y."/>
            <person name="Curreem S.O."/>
            <person name="Tsui S.K."/>
            <person name="Woo P.C."/>
        </authorList>
    </citation>
    <scope>NUCLEOTIDE SEQUENCE [LARGE SCALE GENOMIC DNA]</scope>
    <source>
        <strain evidence="9 10">HKU16</strain>
    </source>
</reference>
<comment type="caution">
    <text evidence="9">The sequence shown here is derived from an EMBL/GenBank/DDBJ whole genome shotgun (WGS) entry which is preliminary data.</text>
</comment>
<keyword evidence="5" id="KW-0190">Covalent protein-DNA linkage</keyword>
<keyword evidence="4 8" id="KW-0378">Hydrolase</keyword>
<dbReference type="InterPro" id="IPR036590">
    <property type="entry name" value="SRAP-like"/>
</dbReference>
<sequence>MCEQFSQNGATPEIRSILSEANSKYNGFQMDAGDKNPNDISPVLTISSNNNIEAKPMAWGIPEIENRKYIYQVESDMALHERSLRRCLLRYPVAVPVTGFYEWKKEPLRKKWHKTYFHDSADAIFYLAGFCRHSDENGEPVDHYTLLRSRPNKYLMLYHIRMPLLLKKEEVRDWLNGTNISYYLNRQPFRLKAEPVGTSRRARIPKT</sequence>
<dbReference type="GO" id="GO:0106300">
    <property type="term" value="P:protein-DNA covalent cross-linking repair"/>
    <property type="evidence" value="ECO:0007669"/>
    <property type="project" value="InterPro"/>
</dbReference>
<evidence type="ECO:0000256" key="4">
    <source>
        <dbReference type="ARBA" id="ARBA00022801"/>
    </source>
</evidence>
<evidence type="ECO:0000256" key="8">
    <source>
        <dbReference type="RuleBase" id="RU364100"/>
    </source>
</evidence>
<dbReference type="RefSeq" id="WP_046443320.1">
    <property type="nucleotide sequence ID" value="NZ_LAYJ01000088.1"/>
</dbReference>
<dbReference type="PANTHER" id="PTHR13604:SF0">
    <property type="entry name" value="ABASIC SITE PROCESSING PROTEIN HMCES"/>
    <property type="match status" value="1"/>
</dbReference>
<dbReference type="SUPFAM" id="SSF143081">
    <property type="entry name" value="BB1717-like"/>
    <property type="match status" value="1"/>
</dbReference>
<dbReference type="EC" id="3.4.-.-" evidence="8"/>
<dbReference type="GO" id="GO:0006508">
    <property type="term" value="P:proteolysis"/>
    <property type="evidence" value="ECO:0007669"/>
    <property type="project" value="UniProtKB-KW"/>
</dbReference>
<keyword evidence="10" id="KW-1185">Reference proteome</keyword>
<organism evidence="9 10">
    <name type="scientific">Christensenella hongkongensis</name>
    <dbReference type="NCBI Taxonomy" id="270498"/>
    <lineage>
        <taxon>Bacteria</taxon>
        <taxon>Bacillati</taxon>
        <taxon>Bacillota</taxon>
        <taxon>Clostridia</taxon>
        <taxon>Christensenellales</taxon>
        <taxon>Christensenellaceae</taxon>
        <taxon>Christensenella</taxon>
    </lineage>
</organism>
<dbReference type="Gene3D" id="3.90.1680.10">
    <property type="entry name" value="SOS response associated peptidase-like"/>
    <property type="match status" value="1"/>
</dbReference>
<dbReference type="GO" id="GO:0016829">
    <property type="term" value="F:lyase activity"/>
    <property type="evidence" value="ECO:0007669"/>
    <property type="project" value="UniProtKB-KW"/>
</dbReference>
<dbReference type="Pfam" id="PF02586">
    <property type="entry name" value="SRAP"/>
    <property type="match status" value="1"/>
</dbReference>
<evidence type="ECO:0000256" key="6">
    <source>
        <dbReference type="ARBA" id="ARBA00023125"/>
    </source>
</evidence>
<gene>
    <name evidence="9" type="ORF">CHK_1451</name>
</gene>
<dbReference type="Proteomes" id="UP000034076">
    <property type="component" value="Unassembled WGS sequence"/>
</dbReference>
<dbReference type="EMBL" id="LAYJ01000088">
    <property type="protein sequence ID" value="KKI51064.1"/>
    <property type="molecule type" value="Genomic_DNA"/>
</dbReference>
<evidence type="ECO:0000256" key="7">
    <source>
        <dbReference type="ARBA" id="ARBA00023239"/>
    </source>
</evidence>
<dbReference type="PANTHER" id="PTHR13604">
    <property type="entry name" value="DC12-RELATED"/>
    <property type="match status" value="1"/>
</dbReference>
<protein>
    <recommendedName>
        <fullName evidence="8">Abasic site processing protein</fullName>
        <ecNumber evidence="8">3.4.-.-</ecNumber>
    </recommendedName>
</protein>
<keyword evidence="3" id="KW-0227">DNA damage</keyword>
<accession>A0A0M2NEX0</accession>
<keyword evidence="2 8" id="KW-0645">Protease</keyword>
<dbReference type="GO" id="GO:0008233">
    <property type="term" value="F:peptidase activity"/>
    <property type="evidence" value="ECO:0007669"/>
    <property type="project" value="UniProtKB-KW"/>
</dbReference>
<proteinExistence type="inferred from homology"/>
<evidence type="ECO:0000256" key="3">
    <source>
        <dbReference type="ARBA" id="ARBA00022763"/>
    </source>
</evidence>
<keyword evidence="7" id="KW-0456">Lyase</keyword>
<dbReference type="GO" id="GO:0003697">
    <property type="term" value="F:single-stranded DNA binding"/>
    <property type="evidence" value="ECO:0007669"/>
    <property type="project" value="InterPro"/>
</dbReference>
<evidence type="ECO:0000256" key="1">
    <source>
        <dbReference type="ARBA" id="ARBA00008136"/>
    </source>
</evidence>
<name>A0A0M2NEX0_9FIRM</name>
<evidence type="ECO:0000256" key="5">
    <source>
        <dbReference type="ARBA" id="ARBA00023124"/>
    </source>
</evidence>
<evidence type="ECO:0000313" key="10">
    <source>
        <dbReference type="Proteomes" id="UP000034076"/>
    </source>
</evidence>
<dbReference type="OrthoDB" id="9782620at2"/>
<keyword evidence="6" id="KW-0238">DNA-binding</keyword>
<dbReference type="STRING" id="270498.CHK_1451"/>
<dbReference type="InterPro" id="IPR003738">
    <property type="entry name" value="SRAP"/>
</dbReference>
<evidence type="ECO:0000256" key="2">
    <source>
        <dbReference type="ARBA" id="ARBA00022670"/>
    </source>
</evidence>
<dbReference type="AlphaFoldDB" id="A0A0M2NEX0"/>
<evidence type="ECO:0000313" key="9">
    <source>
        <dbReference type="EMBL" id="KKI51064.1"/>
    </source>
</evidence>
<comment type="similarity">
    <text evidence="1 8">Belongs to the SOS response-associated peptidase family.</text>
</comment>